<accession>A0A0P1B797</accession>
<sequence>MITYSTIPFYINTYFSDYMPYLSRPVWISRKFLLDETDAICMPPKCLSGNSDSLANCLANGIDYGAPSSTTNRAIFHPTSSIRFEPILLKPKRAPTVFKFNSD</sequence>
<dbReference type="GeneID" id="36402516"/>
<reference evidence="2" key="1">
    <citation type="submission" date="2014-09" db="EMBL/GenBank/DDBJ databases">
        <authorList>
            <person name="Sharma Rahul"/>
            <person name="Thines Marco"/>
        </authorList>
    </citation>
    <scope>NUCLEOTIDE SEQUENCE [LARGE SCALE GENOMIC DNA]</scope>
</reference>
<dbReference type="AlphaFoldDB" id="A0A0P1B797"/>
<dbReference type="Proteomes" id="UP000054928">
    <property type="component" value="Unassembled WGS sequence"/>
</dbReference>
<organism evidence="1 2">
    <name type="scientific">Plasmopara halstedii</name>
    <name type="common">Downy mildew of sunflower</name>
    <dbReference type="NCBI Taxonomy" id="4781"/>
    <lineage>
        <taxon>Eukaryota</taxon>
        <taxon>Sar</taxon>
        <taxon>Stramenopiles</taxon>
        <taxon>Oomycota</taxon>
        <taxon>Peronosporomycetes</taxon>
        <taxon>Peronosporales</taxon>
        <taxon>Peronosporaceae</taxon>
        <taxon>Plasmopara</taxon>
    </lineage>
</organism>
<evidence type="ECO:0000313" key="2">
    <source>
        <dbReference type="Proteomes" id="UP000054928"/>
    </source>
</evidence>
<name>A0A0P1B797_PLAHL</name>
<dbReference type="EMBL" id="CCYD01003090">
    <property type="protein sequence ID" value="CEG49709.1"/>
    <property type="molecule type" value="Genomic_DNA"/>
</dbReference>
<proteinExistence type="predicted"/>
<keyword evidence="2" id="KW-1185">Reference proteome</keyword>
<evidence type="ECO:0000313" key="1">
    <source>
        <dbReference type="EMBL" id="CEG49709.1"/>
    </source>
</evidence>
<dbReference type="RefSeq" id="XP_024586078.1">
    <property type="nucleotide sequence ID" value="XM_024720928.1"/>
</dbReference>
<protein>
    <submittedName>
        <fullName evidence="1">Uncharacterized protein</fullName>
    </submittedName>
</protein>